<evidence type="ECO:0000313" key="2">
    <source>
        <dbReference type="Proteomes" id="UP000298787"/>
    </source>
</evidence>
<gene>
    <name evidence="1" type="ORF">D9C73_010517</name>
</gene>
<organism evidence="1 2">
    <name type="scientific">Collichthys lucidus</name>
    <name type="common">Big head croaker</name>
    <name type="synonym">Sciaena lucida</name>
    <dbReference type="NCBI Taxonomy" id="240159"/>
    <lineage>
        <taxon>Eukaryota</taxon>
        <taxon>Metazoa</taxon>
        <taxon>Chordata</taxon>
        <taxon>Craniata</taxon>
        <taxon>Vertebrata</taxon>
        <taxon>Euteleostomi</taxon>
        <taxon>Actinopterygii</taxon>
        <taxon>Neopterygii</taxon>
        <taxon>Teleostei</taxon>
        <taxon>Neoteleostei</taxon>
        <taxon>Acanthomorphata</taxon>
        <taxon>Eupercaria</taxon>
        <taxon>Sciaenidae</taxon>
        <taxon>Collichthys</taxon>
    </lineage>
</organism>
<dbReference type="EMBL" id="CM014086">
    <property type="protein sequence ID" value="TKS75324.1"/>
    <property type="molecule type" value="Genomic_DNA"/>
</dbReference>
<evidence type="ECO:0000313" key="1">
    <source>
        <dbReference type="EMBL" id="TKS75324.1"/>
    </source>
</evidence>
<sequence length="182" mass="20637">MVEKPLHCCVKEPDTSGLEKFPTDQYQNSCYLFWILEELLQKSKLFRESSCRAESLEPRWHCAKDEVRAAALPVDVLKLCWLAENSGGARHLVVTADCSLYYSSLNWKLICKHFKYLPAFQELIVAVGASRSLLLISDIHLSRTRASNGLTLSGKRFLVKTGHCRVRRVNEISITVLIPPCT</sequence>
<dbReference type="Proteomes" id="UP000298787">
    <property type="component" value="Chromosome 9"/>
</dbReference>
<reference evidence="1 2" key="1">
    <citation type="submission" date="2019-01" db="EMBL/GenBank/DDBJ databases">
        <title>Genome Assembly of Collichthys lucidus.</title>
        <authorList>
            <person name="Cai M."/>
            <person name="Xiao S."/>
        </authorList>
    </citation>
    <scope>NUCLEOTIDE SEQUENCE [LARGE SCALE GENOMIC DNA]</scope>
    <source>
        <strain evidence="1">JT15FE1705JMU</strain>
        <tissue evidence="1">Muscle</tissue>
    </source>
</reference>
<accession>A0A4U5UKE0</accession>
<name>A0A4U5UKE0_COLLU</name>
<keyword evidence="2" id="KW-1185">Reference proteome</keyword>
<proteinExistence type="predicted"/>
<protein>
    <submittedName>
        <fullName evidence="1">Uncharacterized protein</fullName>
    </submittedName>
</protein>
<dbReference type="AlphaFoldDB" id="A0A4U5UKE0"/>